<keyword evidence="3" id="KW-0964">Secreted</keyword>
<dbReference type="InterPro" id="IPR035806">
    <property type="entry name" value="GH16_GRP_C"/>
</dbReference>
<dbReference type="GO" id="GO:0045087">
    <property type="term" value="P:innate immune response"/>
    <property type="evidence" value="ECO:0007669"/>
    <property type="project" value="UniProtKB-KW"/>
</dbReference>
<dbReference type="EMBL" id="CAKASE010000046">
    <property type="protein sequence ID" value="CAG9561449.1"/>
    <property type="molecule type" value="Genomic_DNA"/>
</dbReference>
<dbReference type="GO" id="GO:0005576">
    <property type="term" value="C:extracellular region"/>
    <property type="evidence" value="ECO:0007669"/>
    <property type="project" value="UniProtKB-SubCell"/>
</dbReference>
<proteinExistence type="inferred from homology"/>
<protein>
    <submittedName>
        <fullName evidence="9">(African queen) hypothetical protein</fullName>
    </submittedName>
</protein>
<comment type="subcellular location">
    <subcellularLocation>
        <location evidence="1">Secreted</location>
    </subcellularLocation>
</comment>
<evidence type="ECO:0000313" key="10">
    <source>
        <dbReference type="Proteomes" id="UP000789524"/>
    </source>
</evidence>
<name>A0A8J2VQG2_9NEOP</name>
<organism evidence="9 10">
    <name type="scientific">Danaus chrysippus</name>
    <name type="common">African queen</name>
    <dbReference type="NCBI Taxonomy" id="151541"/>
    <lineage>
        <taxon>Eukaryota</taxon>
        <taxon>Metazoa</taxon>
        <taxon>Ecdysozoa</taxon>
        <taxon>Arthropoda</taxon>
        <taxon>Hexapoda</taxon>
        <taxon>Insecta</taxon>
        <taxon>Pterygota</taxon>
        <taxon>Neoptera</taxon>
        <taxon>Endopterygota</taxon>
        <taxon>Lepidoptera</taxon>
        <taxon>Glossata</taxon>
        <taxon>Ditrysia</taxon>
        <taxon>Papilionoidea</taxon>
        <taxon>Nymphalidae</taxon>
        <taxon>Danainae</taxon>
        <taxon>Danaini</taxon>
        <taxon>Danaina</taxon>
        <taxon>Danaus</taxon>
        <taxon>Anosia</taxon>
    </lineage>
</organism>
<dbReference type="AlphaFoldDB" id="A0A8J2VQG2"/>
<dbReference type="InterPro" id="IPR050546">
    <property type="entry name" value="Glycosyl_Hydrlase_16"/>
</dbReference>
<keyword evidence="7" id="KW-0325">Glycoprotein</keyword>
<dbReference type="CDD" id="cd02179">
    <property type="entry name" value="GH16_beta_GRP"/>
    <property type="match status" value="1"/>
</dbReference>
<dbReference type="Proteomes" id="UP000789524">
    <property type="component" value="Unassembled WGS sequence"/>
</dbReference>
<keyword evidence="4" id="KW-0399">Innate immunity</keyword>
<keyword evidence="10" id="KW-1185">Reference proteome</keyword>
<dbReference type="Pfam" id="PF00722">
    <property type="entry name" value="Glyco_hydro_16"/>
    <property type="match status" value="1"/>
</dbReference>
<accession>A0A8J2VQG2</accession>
<dbReference type="PANTHER" id="PTHR10963">
    <property type="entry name" value="GLYCOSYL HYDROLASE-RELATED"/>
    <property type="match status" value="1"/>
</dbReference>
<dbReference type="OrthoDB" id="4781at2759"/>
<dbReference type="PANTHER" id="PTHR10963:SF60">
    <property type="entry name" value="GRAM-NEGATIVE BACTERIA-BINDING PROTEIN 1-RELATED"/>
    <property type="match status" value="1"/>
</dbReference>
<dbReference type="InterPro" id="IPR000757">
    <property type="entry name" value="Beta-glucanase-like"/>
</dbReference>
<keyword evidence="6" id="KW-0391">Immunity</keyword>
<dbReference type="FunFam" id="2.60.120.200:FF:000235">
    <property type="entry name" value="Beta-1,3-glucan-binding protein"/>
    <property type="match status" value="1"/>
</dbReference>
<evidence type="ECO:0000256" key="1">
    <source>
        <dbReference type="ARBA" id="ARBA00004613"/>
    </source>
</evidence>
<evidence type="ECO:0000256" key="6">
    <source>
        <dbReference type="ARBA" id="ARBA00022859"/>
    </source>
</evidence>
<dbReference type="SUPFAM" id="SSF49899">
    <property type="entry name" value="Concanavalin A-like lectins/glucanases"/>
    <property type="match status" value="1"/>
</dbReference>
<evidence type="ECO:0000256" key="2">
    <source>
        <dbReference type="ARBA" id="ARBA00008781"/>
    </source>
</evidence>
<keyword evidence="5" id="KW-0732">Signal</keyword>
<evidence type="ECO:0000256" key="3">
    <source>
        <dbReference type="ARBA" id="ARBA00022525"/>
    </source>
</evidence>
<dbReference type="InterPro" id="IPR013320">
    <property type="entry name" value="ConA-like_dom_sf"/>
</dbReference>
<dbReference type="Gene3D" id="2.60.120.200">
    <property type="match status" value="1"/>
</dbReference>
<evidence type="ECO:0000256" key="4">
    <source>
        <dbReference type="ARBA" id="ARBA00022588"/>
    </source>
</evidence>
<evidence type="ECO:0000313" key="9">
    <source>
        <dbReference type="EMBL" id="CAG9561449.1"/>
    </source>
</evidence>
<evidence type="ECO:0000259" key="8">
    <source>
        <dbReference type="PROSITE" id="PS51762"/>
    </source>
</evidence>
<feature type="domain" description="GH16" evidence="8">
    <location>
        <begin position="1"/>
        <end position="298"/>
    </location>
</feature>
<gene>
    <name evidence="9" type="ORF">DCHRY22_LOCUS2957</name>
</gene>
<dbReference type="GO" id="GO:0045088">
    <property type="term" value="P:regulation of innate immune response"/>
    <property type="evidence" value="ECO:0007669"/>
    <property type="project" value="UniProtKB-ARBA"/>
</dbReference>
<comment type="caution">
    <text evidence="9">The sequence shown here is derived from an EMBL/GenBank/DDBJ whole genome shotgun (WGS) entry which is preliminary data.</text>
</comment>
<dbReference type="GO" id="GO:0004553">
    <property type="term" value="F:hydrolase activity, hydrolyzing O-glycosyl compounds"/>
    <property type="evidence" value="ECO:0007669"/>
    <property type="project" value="InterPro"/>
</dbReference>
<sequence length="298" mass="33948">MIWTPEIKFPGEPDYPFNIYLYDQSIQVKDGTLTIKPMTLESRYGEGAVHTFLDLADRCTGEIGTNECYRRAFGPQIIPPIISGKVTTKHSFAFKYGRIEVGARMPLGKWLIPEIQLEPRDNVYGTKRYASGLLRIACVRGNKESSKNLYGGPILYDSEPLRSAYLKEKVGFDQWSKMFHNYTLVWRPDGISLYVDGENYGNVVPGEGFAEEAMKHNIKSGSQWLRGTLMAPFDQMFYISLGLSVGGVHEFPNCPNKPWTNEGVKAMLDFWKAKNQWFSTWFDDTDMLQIDFVAVFAL</sequence>
<evidence type="ECO:0000256" key="5">
    <source>
        <dbReference type="ARBA" id="ARBA00022729"/>
    </source>
</evidence>
<comment type="similarity">
    <text evidence="2">Belongs to the insect beta-1,3-glucan binding protein family.</text>
</comment>
<reference evidence="9" key="1">
    <citation type="submission" date="2021-09" db="EMBL/GenBank/DDBJ databases">
        <authorList>
            <person name="Martin H S."/>
        </authorList>
    </citation>
    <scope>NUCLEOTIDE SEQUENCE</scope>
</reference>
<evidence type="ECO:0000256" key="7">
    <source>
        <dbReference type="ARBA" id="ARBA00023180"/>
    </source>
</evidence>
<dbReference type="GO" id="GO:0005975">
    <property type="term" value="P:carbohydrate metabolic process"/>
    <property type="evidence" value="ECO:0007669"/>
    <property type="project" value="InterPro"/>
</dbReference>
<dbReference type="PROSITE" id="PS51762">
    <property type="entry name" value="GH16_2"/>
    <property type="match status" value="1"/>
</dbReference>